<gene>
    <name evidence="1" type="primary">ZBTB34</name>
</gene>
<accession>A0A1A8S9F7</accession>
<name>A0A1A8S9F7_9TELE</name>
<reference evidence="1" key="2">
    <citation type="submission" date="2016-06" db="EMBL/GenBank/DDBJ databases">
        <title>The genome of a short-lived fish provides insights into sex chromosome evolution and the genetic control of aging.</title>
        <authorList>
            <person name="Reichwald K."/>
            <person name="Felder M."/>
            <person name="Petzold A."/>
            <person name="Koch P."/>
            <person name="Groth M."/>
            <person name="Platzer M."/>
        </authorList>
    </citation>
    <scope>NUCLEOTIDE SEQUENCE</scope>
    <source>
        <tissue evidence="1">Brain</tissue>
    </source>
</reference>
<protein>
    <submittedName>
        <fullName evidence="1">Zinc finger and BTB domain containing 34</fullName>
    </submittedName>
</protein>
<sequence length="69" mass="8710">ERSTWEHQRSGIIWIPQKEWREAQVRKTKKTQQRGWPLRRNMQKRHRLMIWKRVPNAVQRRLKHPDVTF</sequence>
<dbReference type="AlphaFoldDB" id="A0A1A8S9F7"/>
<feature type="non-terminal residue" evidence="1">
    <location>
        <position position="1"/>
    </location>
</feature>
<proteinExistence type="predicted"/>
<dbReference type="EMBL" id="HAEI01012477">
    <property type="protein sequence ID" value="SBS14946.1"/>
    <property type="molecule type" value="Transcribed_RNA"/>
</dbReference>
<feature type="non-terminal residue" evidence="1">
    <location>
        <position position="69"/>
    </location>
</feature>
<reference evidence="1" key="1">
    <citation type="submission" date="2016-05" db="EMBL/GenBank/DDBJ databases">
        <authorList>
            <person name="Lavstsen T."/>
            <person name="Jespersen J.S."/>
        </authorList>
    </citation>
    <scope>NUCLEOTIDE SEQUENCE</scope>
    <source>
        <tissue evidence="1">Brain</tissue>
    </source>
</reference>
<evidence type="ECO:0000313" key="1">
    <source>
        <dbReference type="EMBL" id="SBS14946.1"/>
    </source>
</evidence>
<organism evidence="1">
    <name type="scientific">Nothobranchius rachovii</name>
    <name type="common">bluefin notho</name>
    <dbReference type="NCBI Taxonomy" id="451742"/>
    <lineage>
        <taxon>Eukaryota</taxon>
        <taxon>Metazoa</taxon>
        <taxon>Chordata</taxon>
        <taxon>Craniata</taxon>
        <taxon>Vertebrata</taxon>
        <taxon>Euteleostomi</taxon>
        <taxon>Actinopterygii</taxon>
        <taxon>Neopterygii</taxon>
        <taxon>Teleostei</taxon>
        <taxon>Neoteleostei</taxon>
        <taxon>Acanthomorphata</taxon>
        <taxon>Ovalentaria</taxon>
        <taxon>Atherinomorphae</taxon>
        <taxon>Cyprinodontiformes</taxon>
        <taxon>Nothobranchiidae</taxon>
        <taxon>Nothobranchius</taxon>
    </lineage>
</organism>